<dbReference type="PANTHER" id="PTHR38684">
    <property type="entry name" value="PROTEIN AMPE"/>
    <property type="match status" value="1"/>
</dbReference>
<dbReference type="PANTHER" id="PTHR38684:SF1">
    <property type="entry name" value="PROTEIN AMPE"/>
    <property type="match status" value="1"/>
</dbReference>
<evidence type="ECO:0008006" key="4">
    <source>
        <dbReference type="Google" id="ProtNLM"/>
    </source>
</evidence>
<reference evidence="2 3" key="1">
    <citation type="submission" date="2015-04" db="EMBL/GenBank/DDBJ databases">
        <title>Draft Genome Sequence of the Novel Agar-Digesting Marine Bacterium Q1.</title>
        <authorList>
            <person name="Li Y."/>
            <person name="Li D."/>
            <person name="Chen G."/>
            <person name="Du Z."/>
        </authorList>
    </citation>
    <scope>NUCLEOTIDE SEQUENCE [LARGE SCALE GENOMIC DNA]</scope>
    <source>
        <strain evidence="2 3">Q1</strain>
    </source>
</reference>
<name>A0A0J8GVL6_9ALTE</name>
<dbReference type="AlphaFoldDB" id="A0A0J8GVL6"/>
<protein>
    <recommendedName>
        <fullName evidence="4">Regulatory protein AmpE</fullName>
    </recommendedName>
</protein>
<keyword evidence="1" id="KW-0812">Transmembrane</keyword>
<accession>A0A0J8GVL6</accession>
<organism evidence="2 3">
    <name type="scientific">Catenovulum maritimum</name>
    <dbReference type="NCBI Taxonomy" id="1513271"/>
    <lineage>
        <taxon>Bacteria</taxon>
        <taxon>Pseudomonadati</taxon>
        <taxon>Pseudomonadota</taxon>
        <taxon>Gammaproteobacteria</taxon>
        <taxon>Alteromonadales</taxon>
        <taxon>Alteromonadaceae</taxon>
        <taxon>Catenovulum</taxon>
    </lineage>
</organism>
<dbReference type="EMBL" id="LAZL01000002">
    <property type="protein sequence ID" value="KMT66787.1"/>
    <property type="molecule type" value="Genomic_DNA"/>
</dbReference>
<dbReference type="RefSeq" id="WP_048688503.1">
    <property type="nucleotide sequence ID" value="NZ_KQ130482.1"/>
</dbReference>
<dbReference type="InterPro" id="IPR052966">
    <property type="entry name" value="Beta-lactamase_Reg"/>
</dbReference>
<feature type="transmembrane region" description="Helical" evidence="1">
    <location>
        <begin position="76"/>
        <end position="96"/>
    </location>
</feature>
<dbReference type="STRING" id="1513271.XM47_01310"/>
<keyword evidence="1" id="KW-1133">Transmembrane helix</keyword>
<dbReference type="PATRIC" id="fig|1513271.3.peg.275"/>
<dbReference type="Proteomes" id="UP000037600">
    <property type="component" value="Unassembled WGS sequence"/>
</dbReference>
<keyword evidence="1" id="KW-0472">Membrane</keyword>
<evidence type="ECO:0000313" key="2">
    <source>
        <dbReference type="EMBL" id="KMT66787.1"/>
    </source>
</evidence>
<proteinExistence type="predicted"/>
<feature type="transmembrane region" description="Helical" evidence="1">
    <location>
        <begin position="51"/>
        <end position="69"/>
    </location>
</feature>
<evidence type="ECO:0000256" key="1">
    <source>
        <dbReference type="SAM" id="Phobius"/>
    </source>
</evidence>
<gene>
    <name evidence="2" type="ORF">XM47_01310</name>
</gene>
<dbReference type="GO" id="GO:0005886">
    <property type="term" value="C:plasma membrane"/>
    <property type="evidence" value="ECO:0007669"/>
    <property type="project" value="TreeGrafter"/>
</dbReference>
<comment type="caution">
    <text evidence="2">The sequence shown here is derived from an EMBL/GenBank/DDBJ whole genome shotgun (WGS) entry which is preliminary data.</text>
</comment>
<dbReference type="Pfam" id="PF17113">
    <property type="entry name" value="AmpE"/>
    <property type="match status" value="2"/>
</dbReference>
<keyword evidence="3" id="KW-1185">Reference proteome</keyword>
<feature type="transmembrane region" description="Helical" evidence="1">
    <location>
        <begin position="194"/>
        <end position="217"/>
    </location>
</feature>
<sequence length="333" mass="37612">MTLISIILVVLIERTFSLNQYFHYKFYFAHYQKLFQQKIGFNKNWQAEQYLLVWVAIPVLLVVLVAMMLSGSTLGWLFNIAILYLCFGCPAHRQAYKQYLAAASRDDKQACLKYAEQLSQGFSSKDDDQIQPKADLSDEVEEVKQETPSIVEASVIAAEQKDIETVAVEPNEDASEAKASECETLGQTLVWLNFSHYFAVIFWFILLGAPGAVLYVFTRAMSKLDSQEARLTDIQNVAKRLHHILNWLPARITGFAILFVGHFSRALPIWLAGLVKPCADAREYLTSIAVAAETVDCPECDYMTEPFTMLKLAKRAFLFILSVIAILSIAGWI</sequence>
<evidence type="ECO:0000313" key="3">
    <source>
        <dbReference type="Proteomes" id="UP000037600"/>
    </source>
</evidence>
<dbReference type="InterPro" id="IPR031347">
    <property type="entry name" value="AmpE"/>
</dbReference>
<feature type="transmembrane region" description="Helical" evidence="1">
    <location>
        <begin position="316"/>
        <end position="332"/>
    </location>
</feature>
<dbReference type="GO" id="GO:0046677">
    <property type="term" value="P:response to antibiotic"/>
    <property type="evidence" value="ECO:0007669"/>
    <property type="project" value="TreeGrafter"/>
</dbReference>